<dbReference type="EMBL" id="GGMR01004300">
    <property type="protein sequence ID" value="MBY16919.1"/>
    <property type="molecule type" value="Transcribed_RNA"/>
</dbReference>
<feature type="domain" description="TTF-type" evidence="1">
    <location>
        <begin position="94"/>
        <end position="204"/>
    </location>
</feature>
<dbReference type="SMART" id="SM00597">
    <property type="entry name" value="ZnF_TTF"/>
    <property type="match status" value="1"/>
</dbReference>
<proteinExistence type="predicted"/>
<dbReference type="AlphaFoldDB" id="A0A2S2NID6"/>
<dbReference type="PANTHER" id="PTHR45749">
    <property type="match status" value="1"/>
</dbReference>
<reference evidence="2" key="1">
    <citation type="submission" date="2018-04" db="EMBL/GenBank/DDBJ databases">
        <title>Transcriptome of Schizaphis graminum biotype I.</title>
        <authorList>
            <person name="Scully E.D."/>
            <person name="Geib S.M."/>
            <person name="Palmer N.A."/>
            <person name="Koch K."/>
            <person name="Bradshaw J."/>
            <person name="Heng-Moss T."/>
            <person name="Sarath G."/>
        </authorList>
    </citation>
    <scope>NUCLEOTIDE SEQUENCE</scope>
</reference>
<evidence type="ECO:0000313" key="2">
    <source>
        <dbReference type="EMBL" id="MBY16919.1"/>
    </source>
</evidence>
<name>A0A2S2NID6_SCHGA</name>
<sequence>MEKKVFNIFNFRKNNSENKANNVNNEFSEVSSTCGINSTSGTDVNTIEITLSQPPFAELPDCNHLNKITLDLGDLNSGPMRPILKAYPKTQFGLQKRAFSNAYYQNHDWLEYSLEKDAIFCYACRLFSNSSGHYEETFTTLGFKNWKKLSGSKDSKSKHSKLELHAISEHHLNAMSKWTAFKLTQKTGSIQNQLDSVHKQKVLENRSYINQLIEIALYLGKQGLSFRGHREDELSLNRGKS</sequence>
<gene>
    <name evidence="2" type="primary">ZMYM1_40</name>
    <name evidence="2" type="ORF">g.82443</name>
</gene>
<evidence type="ECO:0000259" key="1">
    <source>
        <dbReference type="SMART" id="SM00597"/>
    </source>
</evidence>
<protein>
    <submittedName>
        <fullName evidence="2">Zinc finger MYM-type protein 1</fullName>
    </submittedName>
</protein>
<organism evidence="2">
    <name type="scientific">Schizaphis graminum</name>
    <name type="common">Green bug aphid</name>
    <dbReference type="NCBI Taxonomy" id="13262"/>
    <lineage>
        <taxon>Eukaryota</taxon>
        <taxon>Metazoa</taxon>
        <taxon>Ecdysozoa</taxon>
        <taxon>Arthropoda</taxon>
        <taxon>Hexapoda</taxon>
        <taxon>Insecta</taxon>
        <taxon>Pterygota</taxon>
        <taxon>Neoptera</taxon>
        <taxon>Paraneoptera</taxon>
        <taxon>Hemiptera</taxon>
        <taxon>Sternorrhyncha</taxon>
        <taxon>Aphidomorpha</taxon>
        <taxon>Aphidoidea</taxon>
        <taxon>Aphididae</taxon>
        <taxon>Aphidini</taxon>
        <taxon>Schizaphis</taxon>
    </lineage>
</organism>
<dbReference type="InterPro" id="IPR006580">
    <property type="entry name" value="Znf_TTF"/>
</dbReference>
<dbReference type="PANTHER" id="PTHR45749:SF21">
    <property type="entry name" value="DUF4371 DOMAIN-CONTAINING PROTEIN"/>
    <property type="match status" value="1"/>
</dbReference>
<accession>A0A2S2NID6</accession>